<comment type="caution">
    <text evidence="2">The sequence shown here is derived from an EMBL/GenBank/DDBJ whole genome shotgun (WGS) entry which is preliminary data.</text>
</comment>
<dbReference type="Gramene" id="rna42446">
    <property type="protein sequence ID" value="RHN47803.1"/>
    <property type="gene ID" value="gene42446"/>
</dbReference>
<dbReference type="Pfam" id="PF08387">
    <property type="entry name" value="FBD"/>
    <property type="match status" value="1"/>
</dbReference>
<dbReference type="InterPro" id="IPR006566">
    <property type="entry name" value="FBD"/>
</dbReference>
<sequence length="138" mass="15310">MQYANIIPQTLLKSSFSSMKYLKLGNVNFNDRGELLYIVSALQCASGLVELVIQSFVDVCNIQVSDHSEELECNSYCLNNLQIVNIHVRAGSQHAMSLIRFILANSTSLRTLTFKVAPSSKNFTRLVKDGTSITKSTC</sequence>
<dbReference type="EMBL" id="PSQE01000007">
    <property type="protein sequence ID" value="RHN47803.1"/>
    <property type="molecule type" value="Genomic_DNA"/>
</dbReference>
<evidence type="ECO:0000313" key="2">
    <source>
        <dbReference type="EMBL" id="RHN47803.1"/>
    </source>
</evidence>
<dbReference type="SUPFAM" id="SSF52047">
    <property type="entry name" value="RNI-like"/>
    <property type="match status" value="1"/>
</dbReference>
<protein>
    <submittedName>
        <fullName evidence="2">Putative FBD domain-containing protein</fullName>
    </submittedName>
</protein>
<evidence type="ECO:0000313" key="3">
    <source>
        <dbReference type="Proteomes" id="UP000265566"/>
    </source>
</evidence>
<accession>A0A396H4X1</accession>
<proteinExistence type="predicted"/>
<gene>
    <name evidence="2" type="ORF">MtrunA17_Chr7g0256961</name>
</gene>
<name>A0A396H4X1_MEDTR</name>
<organism evidence="2 3">
    <name type="scientific">Medicago truncatula</name>
    <name type="common">Barrel medic</name>
    <name type="synonym">Medicago tribuloides</name>
    <dbReference type="NCBI Taxonomy" id="3880"/>
    <lineage>
        <taxon>Eukaryota</taxon>
        <taxon>Viridiplantae</taxon>
        <taxon>Streptophyta</taxon>
        <taxon>Embryophyta</taxon>
        <taxon>Tracheophyta</taxon>
        <taxon>Spermatophyta</taxon>
        <taxon>Magnoliopsida</taxon>
        <taxon>eudicotyledons</taxon>
        <taxon>Gunneridae</taxon>
        <taxon>Pentapetalae</taxon>
        <taxon>rosids</taxon>
        <taxon>fabids</taxon>
        <taxon>Fabales</taxon>
        <taxon>Fabaceae</taxon>
        <taxon>Papilionoideae</taxon>
        <taxon>50 kb inversion clade</taxon>
        <taxon>NPAAA clade</taxon>
        <taxon>Hologalegina</taxon>
        <taxon>IRL clade</taxon>
        <taxon>Trifolieae</taxon>
        <taxon>Medicago</taxon>
    </lineage>
</organism>
<feature type="domain" description="FBD" evidence="1">
    <location>
        <begin position="78"/>
        <end position="114"/>
    </location>
</feature>
<evidence type="ECO:0000259" key="1">
    <source>
        <dbReference type="Pfam" id="PF08387"/>
    </source>
</evidence>
<dbReference type="Proteomes" id="UP000265566">
    <property type="component" value="Chromosome 7"/>
</dbReference>
<dbReference type="AlphaFoldDB" id="A0A396H4X1"/>
<reference evidence="3" key="1">
    <citation type="journal article" date="2018" name="Nat. Plants">
        <title>Whole-genome landscape of Medicago truncatula symbiotic genes.</title>
        <authorList>
            <person name="Pecrix Y."/>
            <person name="Staton S.E."/>
            <person name="Sallet E."/>
            <person name="Lelandais-Briere C."/>
            <person name="Moreau S."/>
            <person name="Carrere S."/>
            <person name="Blein T."/>
            <person name="Jardinaud M.F."/>
            <person name="Latrasse D."/>
            <person name="Zouine M."/>
            <person name="Zahm M."/>
            <person name="Kreplak J."/>
            <person name="Mayjonade B."/>
            <person name="Satge C."/>
            <person name="Perez M."/>
            <person name="Cauet S."/>
            <person name="Marande W."/>
            <person name="Chantry-Darmon C."/>
            <person name="Lopez-Roques C."/>
            <person name="Bouchez O."/>
            <person name="Berard A."/>
            <person name="Debelle F."/>
            <person name="Munos S."/>
            <person name="Bendahmane A."/>
            <person name="Berges H."/>
            <person name="Niebel A."/>
            <person name="Buitink J."/>
            <person name="Frugier F."/>
            <person name="Benhamed M."/>
            <person name="Crespi M."/>
            <person name="Gouzy J."/>
            <person name="Gamas P."/>
        </authorList>
    </citation>
    <scope>NUCLEOTIDE SEQUENCE [LARGE SCALE GENOMIC DNA]</scope>
    <source>
        <strain evidence="3">cv. Jemalong A17</strain>
    </source>
</reference>